<dbReference type="RefSeq" id="WP_174494480.1">
    <property type="nucleotide sequence ID" value="NZ_CADDWK010000001.1"/>
</dbReference>
<dbReference type="InterPro" id="IPR027417">
    <property type="entry name" value="P-loop_NTPase"/>
</dbReference>
<dbReference type="AlphaFoldDB" id="A0A841Q2Y8"/>
<keyword evidence="2" id="KW-1185">Reference proteome</keyword>
<proteinExistence type="predicted"/>
<evidence type="ECO:0000313" key="2">
    <source>
        <dbReference type="Proteomes" id="UP000581688"/>
    </source>
</evidence>
<accession>A0A841Q2Y8</accession>
<name>A0A841Q2Y8_9BACI</name>
<dbReference type="EMBL" id="JACHGH010000001">
    <property type="protein sequence ID" value="MBB6451958.1"/>
    <property type="molecule type" value="Genomic_DNA"/>
</dbReference>
<evidence type="ECO:0000313" key="1">
    <source>
        <dbReference type="EMBL" id="MBB6451958.1"/>
    </source>
</evidence>
<protein>
    <submittedName>
        <fullName evidence="1">Uncharacterized protein</fullName>
    </submittedName>
</protein>
<sequence>MKSLPFSDVLKVIKPEYVYLKIKPNNSIRNTNTHLIAGTISTLYKHLFESIKKEEEKVVKLLGKEFGIGTKYSLERQGKIAYYLYMEKQKVEFYFIIPKQHVTIIKERLGDSWDNVTIDEVKEIPKFGEKAITRQMVYQKEDALSLRVDRRDSDLLKSNLNVIDVMEEGDKAAVLYNFIPGSQGSFQHSYRNTLEKIKKGYPVDRKKMGVTYIFKAGMAMLDSVIKDLTETFAGKNKKKEDESILDSFLERLNGGKKTSTATDKKISQSILNTQILVMSESEDTIRRRNNATSLAQSFEVVSEDNKLISKNHRGFQDFHARIIPGAETNKVSDVEAQNFIQLAGRDILERFSFIEKVETQEQKVPQELQTGNMYIGSSTFRGKDTPAYLSADKEFQYLSLILIGPNRAGKSTLIGNLGKDAINHDEVVINFDYIGNCELSDEMSELFSTEKTLDIECNDFNTIQGLGYNEIPVSSDPFEQYANAKKQTTQLTTLINSINTDDTHLSSRMERYLQSAANIVFINGGSINDVFKVLTDHKIRKDFLDRVPVEQYENIGEYMESLEELNEYKDEKEKVKNGNTTTTVTKQKLVGTKYHLISGIMDRLNKLKANPYMEMMLKKDTSNNIDLVEEMQKNQLINIRMPETMFSTDNEKDVYATYWISKIWLALQVRKAKFKGNRDKMKKVNLFIDELYQVENTEKFITSKLSRLPKFNIKPIISCHYLNQIKHIREELRSANASYMLIAGCDKKNFKELESELYPFTEGDLLSMKRYHSLNLIKDKEGYSRFITKLPKPVSIKGKDKTA</sequence>
<dbReference type="Proteomes" id="UP000581688">
    <property type="component" value="Unassembled WGS sequence"/>
</dbReference>
<dbReference type="SUPFAM" id="SSF52540">
    <property type="entry name" value="P-loop containing nucleoside triphosphate hydrolases"/>
    <property type="match status" value="1"/>
</dbReference>
<gene>
    <name evidence="1" type="ORF">HNQ94_000379</name>
</gene>
<reference evidence="1 2" key="1">
    <citation type="submission" date="2020-08" db="EMBL/GenBank/DDBJ databases">
        <title>Genomic Encyclopedia of Type Strains, Phase IV (KMG-IV): sequencing the most valuable type-strain genomes for metagenomic binning, comparative biology and taxonomic classification.</title>
        <authorList>
            <person name="Goeker M."/>
        </authorList>
    </citation>
    <scope>NUCLEOTIDE SEQUENCE [LARGE SCALE GENOMIC DNA]</scope>
    <source>
        <strain evidence="1 2">DSM 19612</strain>
    </source>
</reference>
<comment type="caution">
    <text evidence="1">The sequence shown here is derived from an EMBL/GenBank/DDBJ whole genome shotgun (WGS) entry which is preliminary data.</text>
</comment>
<organism evidence="1 2">
    <name type="scientific">Salirhabdus euzebyi</name>
    <dbReference type="NCBI Taxonomy" id="394506"/>
    <lineage>
        <taxon>Bacteria</taxon>
        <taxon>Bacillati</taxon>
        <taxon>Bacillota</taxon>
        <taxon>Bacilli</taxon>
        <taxon>Bacillales</taxon>
        <taxon>Bacillaceae</taxon>
        <taxon>Salirhabdus</taxon>
    </lineage>
</organism>